<proteinExistence type="predicted"/>
<organism evidence="1">
    <name type="scientific">viral metagenome</name>
    <dbReference type="NCBI Taxonomy" id="1070528"/>
    <lineage>
        <taxon>unclassified sequences</taxon>
        <taxon>metagenomes</taxon>
        <taxon>organismal metagenomes</taxon>
    </lineage>
</organism>
<sequence>MPNTTKIYKNAIVARQTAGKILAQANKEDNIAIKAQLRQLAGKQIAGANKIIKEEKVIMKKQITVKQ</sequence>
<evidence type="ECO:0000313" key="1">
    <source>
        <dbReference type="EMBL" id="QHT21790.1"/>
    </source>
</evidence>
<dbReference type="AlphaFoldDB" id="A0A6C0DZK6"/>
<name>A0A6C0DZK6_9ZZZZ</name>
<accession>A0A6C0DZK6</accession>
<reference evidence="1" key="1">
    <citation type="journal article" date="2020" name="Nature">
        <title>Giant virus diversity and host interactions through global metagenomics.</title>
        <authorList>
            <person name="Schulz F."/>
            <person name="Roux S."/>
            <person name="Paez-Espino D."/>
            <person name="Jungbluth S."/>
            <person name="Walsh D.A."/>
            <person name="Denef V.J."/>
            <person name="McMahon K.D."/>
            <person name="Konstantinidis K.T."/>
            <person name="Eloe-Fadrosh E.A."/>
            <person name="Kyrpides N.C."/>
            <person name="Woyke T."/>
        </authorList>
    </citation>
    <scope>NUCLEOTIDE SEQUENCE</scope>
    <source>
        <strain evidence="1">GVMAG-M-3300023179-103</strain>
    </source>
</reference>
<dbReference type="EMBL" id="MN739697">
    <property type="protein sequence ID" value="QHT21790.1"/>
    <property type="molecule type" value="Genomic_DNA"/>
</dbReference>
<protein>
    <submittedName>
        <fullName evidence="1">Uncharacterized protein</fullName>
    </submittedName>
</protein>